<dbReference type="RefSeq" id="XP_008615090.1">
    <property type="nucleotide sequence ID" value="XM_008616868.1"/>
</dbReference>
<dbReference type="OrthoDB" id="72782at2759"/>
<keyword evidence="3" id="KW-0186">Copper</keyword>
<comment type="cofactor">
    <cofactor evidence="1">
        <name>Cu(2+)</name>
        <dbReference type="ChEBI" id="CHEBI:29036"/>
    </cofactor>
</comment>
<sequence length="311" mass="33562">MRYNLPRNVTCDGDSHCVLRWWYIGGNNWSEADQLVASTLALAAMLHNTDAHGRMTKPAHRGWMGRLPQFSFVPIDYSDNGLNAGGVAATTSGPHGVCGDPYTQAAPREHETGGIYGQFPKHGARAITGCYAPGAVVDIQIQITANHMGYFTFGLCKLNGKNDKETEECFQSLTQPGGAERWPVPSGNDFFNMQYKLPSGVTCDGDSHCVLRWVYTGGNNWGAAGQEQFWNCADIYISSTCGSPSPVTSAPVVPTAAPVTPAPVVPTVAPTPPPSDVCKGNTNVCFWPLTNQVVQYPKDDCIKQSAFVWCP</sequence>
<dbReference type="Pfam" id="PF03067">
    <property type="entry name" value="LPMO_10"/>
    <property type="match status" value="1"/>
</dbReference>
<evidence type="ECO:0000259" key="7">
    <source>
        <dbReference type="Pfam" id="PF03067"/>
    </source>
</evidence>
<keyword evidence="5" id="KW-0325">Glycoprotein</keyword>
<dbReference type="Proteomes" id="UP000030762">
    <property type="component" value="Unassembled WGS sequence"/>
</dbReference>
<dbReference type="GO" id="GO:0046872">
    <property type="term" value="F:metal ion binding"/>
    <property type="evidence" value="ECO:0007669"/>
    <property type="project" value="UniProtKB-KW"/>
</dbReference>
<evidence type="ECO:0000256" key="5">
    <source>
        <dbReference type="ARBA" id="ARBA00023180"/>
    </source>
</evidence>
<keyword evidence="9" id="KW-1185">Reference proteome</keyword>
<feature type="domain" description="Chitin-binding type-4" evidence="7">
    <location>
        <begin position="52"/>
        <end position="235"/>
    </location>
</feature>
<dbReference type="InterPro" id="IPR004302">
    <property type="entry name" value="Cellulose/chitin-bd_N"/>
</dbReference>
<dbReference type="eggNOG" id="ENOG502QUC9">
    <property type="taxonomic scope" value="Eukaryota"/>
</dbReference>
<dbReference type="PANTHER" id="PTHR36575:SF2">
    <property type="entry name" value="CHITIN-BINDING TYPE-4 DOMAIN-CONTAINING PROTEIN-RELATED"/>
    <property type="match status" value="1"/>
</dbReference>
<keyword evidence="2" id="KW-0479">Metal-binding</keyword>
<name>T0QAI8_SAPDV</name>
<evidence type="ECO:0000256" key="1">
    <source>
        <dbReference type="ARBA" id="ARBA00001973"/>
    </source>
</evidence>
<dbReference type="InParanoid" id="T0QAI8"/>
<evidence type="ECO:0000313" key="9">
    <source>
        <dbReference type="Proteomes" id="UP000030762"/>
    </source>
</evidence>
<evidence type="ECO:0000256" key="2">
    <source>
        <dbReference type="ARBA" id="ARBA00022723"/>
    </source>
</evidence>
<dbReference type="VEuPathDB" id="FungiDB:SDRG_10854"/>
<evidence type="ECO:0000256" key="4">
    <source>
        <dbReference type="ARBA" id="ARBA00023157"/>
    </source>
</evidence>
<dbReference type="OMA" id="NHLGYFS"/>
<dbReference type="STRING" id="1156394.T0QAI8"/>
<reference evidence="8 9" key="1">
    <citation type="submission" date="2012-04" db="EMBL/GenBank/DDBJ databases">
        <title>The Genome Sequence of Saprolegnia declina VS20.</title>
        <authorList>
            <consortium name="The Broad Institute Genome Sequencing Platform"/>
            <person name="Russ C."/>
            <person name="Nusbaum C."/>
            <person name="Tyler B."/>
            <person name="van West P."/>
            <person name="Dieguez-Uribeondo J."/>
            <person name="de Bruijn I."/>
            <person name="Tripathy S."/>
            <person name="Jiang R."/>
            <person name="Young S.K."/>
            <person name="Zeng Q."/>
            <person name="Gargeya S."/>
            <person name="Fitzgerald M."/>
            <person name="Haas B."/>
            <person name="Abouelleil A."/>
            <person name="Alvarado L."/>
            <person name="Arachchi H.M."/>
            <person name="Berlin A."/>
            <person name="Chapman S.B."/>
            <person name="Goldberg J."/>
            <person name="Griggs A."/>
            <person name="Gujja S."/>
            <person name="Hansen M."/>
            <person name="Howarth C."/>
            <person name="Imamovic A."/>
            <person name="Larimer J."/>
            <person name="McCowen C."/>
            <person name="Montmayeur A."/>
            <person name="Murphy C."/>
            <person name="Neiman D."/>
            <person name="Pearson M."/>
            <person name="Priest M."/>
            <person name="Roberts A."/>
            <person name="Saif S."/>
            <person name="Shea T."/>
            <person name="Sisk P."/>
            <person name="Sykes S."/>
            <person name="Wortman J."/>
            <person name="Nusbaum C."/>
            <person name="Birren B."/>
        </authorList>
    </citation>
    <scope>NUCLEOTIDE SEQUENCE [LARGE SCALE GENOMIC DNA]</scope>
    <source>
        <strain evidence="8 9">VS20</strain>
    </source>
</reference>
<dbReference type="EMBL" id="JH767168">
    <property type="protein sequence ID" value="EQC31691.1"/>
    <property type="molecule type" value="Genomic_DNA"/>
</dbReference>
<evidence type="ECO:0000313" key="8">
    <source>
        <dbReference type="EMBL" id="EQC31691.1"/>
    </source>
</evidence>
<dbReference type="PANTHER" id="PTHR36575">
    <property type="entry name" value="BINDING PROTEIN, PUTATIVE (AFU_ORTHOLOGUE AFUA_1G14430)-RELATED"/>
    <property type="match status" value="1"/>
</dbReference>
<gene>
    <name evidence="8" type="ORF">SDRG_10854</name>
</gene>
<dbReference type="GeneID" id="19951581"/>
<dbReference type="AlphaFoldDB" id="T0QAI8"/>
<evidence type="ECO:0000256" key="3">
    <source>
        <dbReference type="ARBA" id="ARBA00023008"/>
    </source>
</evidence>
<comment type="similarity">
    <text evidence="6">Belongs to the polysaccharide monooxygenase AA13 family.</text>
</comment>
<proteinExistence type="inferred from homology"/>
<organism evidence="8 9">
    <name type="scientific">Saprolegnia diclina (strain VS20)</name>
    <dbReference type="NCBI Taxonomy" id="1156394"/>
    <lineage>
        <taxon>Eukaryota</taxon>
        <taxon>Sar</taxon>
        <taxon>Stramenopiles</taxon>
        <taxon>Oomycota</taxon>
        <taxon>Saprolegniomycetes</taxon>
        <taxon>Saprolegniales</taxon>
        <taxon>Saprolegniaceae</taxon>
        <taxon>Saprolegnia</taxon>
    </lineage>
</organism>
<evidence type="ECO:0000256" key="6">
    <source>
        <dbReference type="ARBA" id="ARBA00034311"/>
    </source>
</evidence>
<accession>T0QAI8</accession>
<protein>
    <recommendedName>
        <fullName evidence="7">Chitin-binding type-4 domain-containing protein</fullName>
    </recommendedName>
</protein>
<dbReference type="InterPro" id="IPR052282">
    <property type="entry name" value="Starch-active_LPMO"/>
</dbReference>
<keyword evidence="4" id="KW-1015">Disulfide bond</keyword>